<protein>
    <recommendedName>
        <fullName evidence="1">Plasminogen activator inhibitor 1</fullName>
    </recommendedName>
    <alternativeName>
        <fullName evidence="2">Endothelial plasminogen activator inhibitor</fullName>
    </alternativeName>
    <alternativeName>
        <fullName evidence="3">Serpin E1</fullName>
    </alternativeName>
</protein>
<dbReference type="SMART" id="SM00093">
    <property type="entry name" value="SERPIN"/>
    <property type="match status" value="1"/>
</dbReference>
<evidence type="ECO:0000256" key="6">
    <source>
        <dbReference type="SAM" id="SignalP"/>
    </source>
</evidence>
<dbReference type="GO" id="GO:0010757">
    <property type="term" value="P:negative regulation of plasminogen activation"/>
    <property type="evidence" value="ECO:0007669"/>
    <property type="project" value="TreeGrafter"/>
</dbReference>
<dbReference type="InterPro" id="IPR042185">
    <property type="entry name" value="Serpin_sf_2"/>
</dbReference>
<dbReference type="InterPro" id="IPR036186">
    <property type="entry name" value="Serpin_sf"/>
</dbReference>
<dbReference type="InterPro" id="IPR042178">
    <property type="entry name" value="Serpin_sf_1"/>
</dbReference>
<evidence type="ECO:0000313" key="9">
    <source>
        <dbReference type="Proteomes" id="UP001174136"/>
    </source>
</evidence>
<feature type="signal peptide" evidence="6">
    <location>
        <begin position="1"/>
        <end position="17"/>
    </location>
</feature>
<organism evidence="8 9">
    <name type="scientific">Merluccius polli</name>
    <name type="common">Benguela hake</name>
    <name type="synonym">Merluccius cadenati</name>
    <dbReference type="NCBI Taxonomy" id="89951"/>
    <lineage>
        <taxon>Eukaryota</taxon>
        <taxon>Metazoa</taxon>
        <taxon>Chordata</taxon>
        <taxon>Craniata</taxon>
        <taxon>Vertebrata</taxon>
        <taxon>Euteleostomi</taxon>
        <taxon>Actinopterygii</taxon>
        <taxon>Neopterygii</taxon>
        <taxon>Teleostei</taxon>
        <taxon>Neoteleostei</taxon>
        <taxon>Acanthomorphata</taxon>
        <taxon>Zeiogadaria</taxon>
        <taxon>Gadariae</taxon>
        <taxon>Gadiformes</taxon>
        <taxon>Gadoidei</taxon>
        <taxon>Merlucciidae</taxon>
        <taxon>Merluccius</taxon>
    </lineage>
</organism>
<reference evidence="8" key="1">
    <citation type="journal article" date="2023" name="Front. Mar. Sci.">
        <title>A new Merluccius polli reference genome to investigate the effects of global change in West African waters.</title>
        <authorList>
            <person name="Mateo J.L."/>
            <person name="Blanco-Fernandez C."/>
            <person name="Garcia-Vazquez E."/>
            <person name="Machado-Schiaffino G."/>
        </authorList>
    </citation>
    <scope>NUCLEOTIDE SEQUENCE</scope>
    <source>
        <strain evidence="8">C29</strain>
        <tissue evidence="8">Fin</tissue>
    </source>
</reference>
<evidence type="ECO:0000256" key="5">
    <source>
        <dbReference type="RuleBase" id="RU000411"/>
    </source>
</evidence>
<keyword evidence="6" id="KW-0732">Signal</keyword>
<dbReference type="EMBL" id="JAOPHQ010006279">
    <property type="protein sequence ID" value="KAK0132223.1"/>
    <property type="molecule type" value="Genomic_DNA"/>
</dbReference>
<dbReference type="Pfam" id="PF00079">
    <property type="entry name" value="Serpin"/>
    <property type="match status" value="1"/>
</dbReference>
<accession>A0AA47M219</accession>
<dbReference type="AlphaFoldDB" id="A0AA47M219"/>
<sequence>MEMLCVRIFLFVSLSVAGLCSLQDKQTDFGLRVFSLVADSVASKNLAFSPYGVASVLGMVQLGALGSTRKALSSTLGFSLQERGMSRQQRLLQQTLSSEGGLEVASAVMVERLMSLEKNYRKALLKAFRTVPHQLDFTKADQAVDIINAWVSDHTAGTIPKFLAPGSLTDETRMVVLNALHFQGLWKVPFNPKLTRERMFKCANGSSVPVPMMRLLNRFHYGEFMSSDGVDYIVVEVPYEGDSLSMFLVQPFESDVPMSALTKELNSQRIRQWRDELRNVKRQLVLPRFTIDSEVNLKAILTNMGLGEMFNLAAADFSRITTAERLSVSEVLQKVKIEVNEKGTKAGAASGAVLYSRMAVEEITLDTPFLFLIQHKATGAVLFMGQVNQPEQH</sequence>
<proteinExistence type="inferred from homology"/>
<comment type="caution">
    <text evidence="8">The sequence shown here is derived from an EMBL/GenBank/DDBJ whole genome shotgun (WGS) entry which is preliminary data.</text>
</comment>
<gene>
    <name evidence="8" type="primary">SERPINE1</name>
    <name evidence="8" type="ORF">N1851_032966</name>
</gene>
<dbReference type="InterPro" id="IPR023796">
    <property type="entry name" value="Serpin_dom"/>
</dbReference>
<dbReference type="Proteomes" id="UP001174136">
    <property type="component" value="Unassembled WGS sequence"/>
</dbReference>
<dbReference type="Gene3D" id="3.30.497.10">
    <property type="entry name" value="Antithrombin, subunit I, domain 2"/>
    <property type="match status" value="1"/>
</dbReference>
<dbReference type="InterPro" id="IPR000215">
    <property type="entry name" value="Serpin_fam"/>
</dbReference>
<dbReference type="PANTHER" id="PTHR11461:SF49">
    <property type="entry name" value="PLASMINOGEN ACTIVATOR INHIBITOR 1"/>
    <property type="match status" value="1"/>
</dbReference>
<feature type="chain" id="PRO_5041433856" description="Plasminogen activator inhibitor 1" evidence="6">
    <location>
        <begin position="18"/>
        <end position="393"/>
    </location>
</feature>
<evidence type="ECO:0000256" key="1">
    <source>
        <dbReference type="ARBA" id="ARBA00040523"/>
    </source>
</evidence>
<evidence type="ECO:0000256" key="4">
    <source>
        <dbReference type="ARBA" id="ARBA00066062"/>
    </source>
</evidence>
<evidence type="ECO:0000313" key="8">
    <source>
        <dbReference type="EMBL" id="KAK0132223.1"/>
    </source>
</evidence>
<name>A0AA47M219_MERPO</name>
<dbReference type="GO" id="GO:0005615">
    <property type="term" value="C:extracellular space"/>
    <property type="evidence" value="ECO:0007669"/>
    <property type="project" value="InterPro"/>
</dbReference>
<feature type="domain" description="Serpin" evidence="7">
    <location>
        <begin position="31"/>
        <end position="390"/>
    </location>
</feature>
<dbReference type="SUPFAM" id="SSF56574">
    <property type="entry name" value="Serpins"/>
    <property type="match status" value="1"/>
</dbReference>
<dbReference type="Gene3D" id="2.30.39.10">
    <property type="entry name" value="Alpha-1-antitrypsin, domain 1"/>
    <property type="match status" value="1"/>
</dbReference>
<dbReference type="GO" id="GO:0061044">
    <property type="term" value="P:negative regulation of vascular wound healing"/>
    <property type="evidence" value="ECO:0007669"/>
    <property type="project" value="TreeGrafter"/>
</dbReference>
<comment type="subunit">
    <text evidence="4">Forms a heterodimer with TMPRSS7. Interacts with VTN. Binds LRP1B; binding is followed by internalization and degradation. Interacts with PPP1CB. In complex with PLAU/uPA, interacts with PLAUR/uPAR. Interacts with SORL1 and LRP1, either alone or in complex with PLAU; these interactions are abolished in the presence of LRPAP1/RAP. The ternary complex composed of PLAUR-PLAU-PAI1 also interacts with SORL1. Interacts with PLAT/tPA. Also interacts with SORL1, when complexed to PLAT/tPA.</text>
</comment>
<evidence type="ECO:0000256" key="3">
    <source>
        <dbReference type="ARBA" id="ARBA00043166"/>
    </source>
</evidence>
<comment type="similarity">
    <text evidence="5">Belongs to the serpin family.</text>
</comment>
<keyword evidence="9" id="KW-1185">Reference proteome</keyword>
<evidence type="ECO:0000259" key="7">
    <source>
        <dbReference type="SMART" id="SM00093"/>
    </source>
</evidence>
<dbReference type="PANTHER" id="PTHR11461">
    <property type="entry name" value="SERINE PROTEASE INHIBITOR, SERPIN"/>
    <property type="match status" value="1"/>
</dbReference>
<evidence type="ECO:0000256" key="2">
    <source>
        <dbReference type="ARBA" id="ARBA00041825"/>
    </source>
</evidence>
<dbReference type="GO" id="GO:0004867">
    <property type="term" value="F:serine-type endopeptidase inhibitor activity"/>
    <property type="evidence" value="ECO:0007669"/>
    <property type="project" value="InterPro"/>
</dbReference>